<evidence type="ECO:0000313" key="1">
    <source>
        <dbReference type="EMBL" id="BAJ62216.1"/>
    </source>
</evidence>
<organism evidence="1 2">
    <name type="scientific">Anaerolinea thermophila (strain DSM 14523 / JCM 11388 / NBRC 100420 / UNI-1)</name>
    <dbReference type="NCBI Taxonomy" id="926569"/>
    <lineage>
        <taxon>Bacteria</taxon>
        <taxon>Bacillati</taxon>
        <taxon>Chloroflexota</taxon>
        <taxon>Anaerolineae</taxon>
        <taxon>Anaerolineales</taxon>
        <taxon>Anaerolineaceae</taxon>
        <taxon>Anaerolinea</taxon>
    </lineage>
</organism>
<dbReference type="EMBL" id="AP012029">
    <property type="protein sequence ID" value="BAJ62216.1"/>
    <property type="molecule type" value="Genomic_DNA"/>
</dbReference>
<evidence type="ECO:0000313" key="2">
    <source>
        <dbReference type="Proteomes" id="UP000008922"/>
    </source>
</evidence>
<keyword evidence="2" id="KW-1185">Reference proteome</keyword>
<accession>E8MZ73</accession>
<dbReference type="InParanoid" id="E8MZ73"/>
<gene>
    <name evidence="1" type="ordered locus">ANT_01820</name>
</gene>
<sequence>MNNFIIGRFTRRASHPIGVIFPPERDKGKLYPQTCLDHLKKCGWVF</sequence>
<dbReference type="STRING" id="926569.ANT_01820"/>
<reference evidence="1 2" key="1">
    <citation type="submission" date="2010-12" db="EMBL/GenBank/DDBJ databases">
        <title>Whole genome sequence of Anaerolinea thermophila UNI-1.</title>
        <authorList>
            <person name="Narita-Yamada S."/>
            <person name="Kishi E."/>
            <person name="Watanabe Y."/>
            <person name="Takasaki K."/>
            <person name="Ankai A."/>
            <person name="Oguchi A."/>
            <person name="Fukui S."/>
            <person name="Takahashi M."/>
            <person name="Yashiro I."/>
            <person name="Hosoyama A."/>
            <person name="Sekiguchi Y."/>
            <person name="Hanada S."/>
            <person name="Fujita N."/>
        </authorList>
    </citation>
    <scope>NUCLEOTIDE SEQUENCE [LARGE SCALE GENOMIC DNA]</scope>
    <source>
        <strain evidence="2">DSM 14523 / JCM 11388 / NBRC 100420 / UNI-1</strain>
    </source>
</reference>
<dbReference type="AlphaFoldDB" id="E8MZ73"/>
<proteinExistence type="predicted"/>
<dbReference type="KEGG" id="atm:ANT_01820"/>
<protein>
    <submittedName>
        <fullName evidence="1">Uncharacterized protein</fullName>
    </submittedName>
</protein>
<name>E8MZ73_ANATU</name>
<dbReference type="HOGENOM" id="CLU_3179504_0_0_0"/>
<dbReference type="Proteomes" id="UP000008922">
    <property type="component" value="Chromosome"/>
</dbReference>